<comment type="caution">
    <text evidence="1">The sequence shown here is derived from an EMBL/GenBank/DDBJ whole genome shotgun (WGS) entry which is preliminary data.</text>
</comment>
<name>A0A3M7RZ57_BRAPC</name>
<reference evidence="1 2" key="1">
    <citation type="journal article" date="2018" name="Sci. Rep.">
        <title>Genomic signatures of local adaptation to the degree of environmental predictability in rotifers.</title>
        <authorList>
            <person name="Franch-Gras L."/>
            <person name="Hahn C."/>
            <person name="Garcia-Roger E.M."/>
            <person name="Carmona M.J."/>
            <person name="Serra M."/>
            <person name="Gomez A."/>
        </authorList>
    </citation>
    <scope>NUCLEOTIDE SEQUENCE [LARGE SCALE GENOMIC DNA]</scope>
    <source>
        <strain evidence="1">HYR1</strain>
    </source>
</reference>
<dbReference type="EMBL" id="REGN01002336">
    <property type="protein sequence ID" value="RNA28816.1"/>
    <property type="molecule type" value="Genomic_DNA"/>
</dbReference>
<dbReference type="AlphaFoldDB" id="A0A3M7RZ57"/>
<evidence type="ECO:0000313" key="1">
    <source>
        <dbReference type="EMBL" id="RNA28816.1"/>
    </source>
</evidence>
<organism evidence="1 2">
    <name type="scientific">Brachionus plicatilis</name>
    <name type="common">Marine rotifer</name>
    <name type="synonym">Brachionus muelleri</name>
    <dbReference type="NCBI Taxonomy" id="10195"/>
    <lineage>
        <taxon>Eukaryota</taxon>
        <taxon>Metazoa</taxon>
        <taxon>Spiralia</taxon>
        <taxon>Gnathifera</taxon>
        <taxon>Rotifera</taxon>
        <taxon>Eurotatoria</taxon>
        <taxon>Monogononta</taxon>
        <taxon>Pseudotrocha</taxon>
        <taxon>Ploima</taxon>
        <taxon>Brachionidae</taxon>
        <taxon>Brachionus</taxon>
    </lineage>
</organism>
<dbReference type="Proteomes" id="UP000276133">
    <property type="component" value="Unassembled WGS sequence"/>
</dbReference>
<sequence length="67" mass="7953">MKFTHFLYFSVSYYKKSNQQAYNKSLGVTYFLNRKSPNWLILHAFSYLKLNSLVNQQAIVPMPQETD</sequence>
<keyword evidence="2" id="KW-1185">Reference proteome</keyword>
<accession>A0A3M7RZ57</accession>
<protein>
    <submittedName>
        <fullName evidence="1">Uncharacterized protein</fullName>
    </submittedName>
</protein>
<evidence type="ECO:0000313" key="2">
    <source>
        <dbReference type="Proteomes" id="UP000276133"/>
    </source>
</evidence>
<gene>
    <name evidence="1" type="ORF">BpHYR1_022084</name>
</gene>
<proteinExistence type="predicted"/>